<keyword evidence="1" id="KW-0812">Transmembrane</keyword>
<protein>
    <submittedName>
        <fullName evidence="2">Uncharacterized protein</fullName>
    </submittedName>
</protein>
<evidence type="ECO:0000313" key="2">
    <source>
        <dbReference type="EMBL" id="JAH68103.1"/>
    </source>
</evidence>
<dbReference type="AlphaFoldDB" id="A0A0E9UT02"/>
<keyword evidence="1" id="KW-1133">Transmembrane helix</keyword>
<sequence length="68" mass="7846">MMELSDSPSTTQNRFSFLFAWQTTLPVGQCLFNTATITTGVWVVWLRIKLRFCSRISIMPIVQYQPGM</sequence>
<accession>A0A0E9UT02</accession>
<reference evidence="2" key="1">
    <citation type="submission" date="2014-11" db="EMBL/GenBank/DDBJ databases">
        <authorList>
            <person name="Amaro Gonzalez C."/>
        </authorList>
    </citation>
    <scope>NUCLEOTIDE SEQUENCE</scope>
</reference>
<name>A0A0E9UT02_ANGAN</name>
<keyword evidence="1" id="KW-0472">Membrane</keyword>
<dbReference type="EMBL" id="GBXM01040474">
    <property type="protein sequence ID" value="JAH68103.1"/>
    <property type="molecule type" value="Transcribed_RNA"/>
</dbReference>
<proteinExistence type="predicted"/>
<organism evidence="2">
    <name type="scientific">Anguilla anguilla</name>
    <name type="common">European freshwater eel</name>
    <name type="synonym">Muraena anguilla</name>
    <dbReference type="NCBI Taxonomy" id="7936"/>
    <lineage>
        <taxon>Eukaryota</taxon>
        <taxon>Metazoa</taxon>
        <taxon>Chordata</taxon>
        <taxon>Craniata</taxon>
        <taxon>Vertebrata</taxon>
        <taxon>Euteleostomi</taxon>
        <taxon>Actinopterygii</taxon>
        <taxon>Neopterygii</taxon>
        <taxon>Teleostei</taxon>
        <taxon>Anguilliformes</taxon>
        <taxon>Anguillidae</taxon>
        <taxon>Anguilla</taxon>
    </lineage>
</organism>
<feature type="transmembrane region" description="Helical" evidence="1">
    <location>
        <begin position="20"/>
        <end position="45"/>
    </location>
</feature>
<evidence type="ECO:0000256" key="1">
    <source>
        <dbReference type="SAM" id="Phobius"/>
    </source>
</evidence>
<reference evidence="2" key="2">
    <citation type="journal article" date="2015" name="Fish Shellfish Immunol.">
        <title>Early steps in the European eel (Anguilla anguilla)-Vibrio vulnificus interaction in the gills: Role of the RtxA13 toxin.</title>
        <authorList>
            <person name="Callol A."/>
            <person name="Pajuelo D."/>
            <person name="Ebbesson L."/>
            <person name="Teles M."/>
            <person name="MacKenzie S."/>
            <person name="Amaro C."/>
        </authorList>
    </citation>
    <scope>NUCLEOTIDE SEQUENCE</scope>
</reference>